<protein>
    <submittedName>
        <fullName evidence="1">Uncharacterized protein</fullName>
    </submittedName>
</protein>
<dbReference type="AlphaFoldDB" id="A0A2G8T4T7"/>
<keyword evidence="2" id="KW-1185">Reference proteome</keyword>
<gene>
    <name evidence="1" type="ORF">CR103_04400</name>
</gene>
<accession>A0A2G8T4T7</accession>
<comment type="caution">
    <text evidence="1">The sequence shown here is derived from an EMBL/GenBank/DDBJ whole genome shotgun (WGS) entry which is preliminary data.</text>
</comment>
<proteinExistence type="predicted"/>
<dbReference type="EMBL" id="PDOB01000004">
    <property type="protein sequence ID" value="PIL40983.1"/>
    <property type="molecule type" value="Genomic_DNA"/>
</dbReference>
<evidence type="ECO:0000313" key="1">
    <source>
        <dbReference type="EMBL" id="PIL40983.1"/>
    </source>
</evidence>
<organism evidence="1 2">
    <name type="scientific">Massilia psychrophila</name>
    <dbReference type="NCBI Taxonomy" id="1603353"/>
    <lineage>
        <taxon>Bacteria</taxon>
        <taxon>Pseudomonadati</taxon>
        <taxon>Pseudomonadota</taxon>
        <taxon>Betaproteobacteria</taxon>
        <taxon>Burkholderiales</taxon>
        <taxon>Oxalobacteraceae</taxon>
        <taxon>Telluria group</taxon>
        <taxon>Massilia</taxon>
    </lineage>
</organism>
<reference evidence="1 2" key="1">
    <citation type="submission" date="2017-10" db="EMBL/GenBank/DDBJ databases">
        <title>Massilia psychrophilum sp. nov., a novel purple-pigmented bacterium isolated from Tianshan glacier, Xinjiang Municipality, China.</title>
        <authorList>
            <person name="Wang H."/>
        </authorList>
    </citation>
    <scope>NUCLEOTIDE SEQUENCE [LARGE SCALE GENOMIC DNA]</scope>
    <source>
        <strain evidence="1 2">JCM 30813</strain>
    </source>
</reference>
<name>A0A2G8T4T7_9BURK</name>
<dbReference type="Proteomes" id="UP000228593">
    <property type="component" value="Unassembled WGS sequence"/>
</dbReference>
<sequence length="84" mass="9561">MRRQRRGRICRPAVATVRIGPVIVDQVDQRPAMLRVRRHGGGQRTQGEQATDAPVFMGRFFNMQAFGRKVASTRTTAEHIARSW</sequence>
<evidence type="ECO:0000313" key="2">
    <source>
        <dbReference type="Proteomes" id="UP000228593"/>
    </source>
</evidence>